<proteinExistence type="predicted"/>
<evidence type="ECO:0000313" key="1">
    <source>
        <dbReference type="EMBL" id="ORY53773.1"/>
    </source>
</evidence>
<sequence>MVPIYSVVNISTDVIGTRAKLVRLPLELLLFQVFHGLTPSLALERLESTTLLV</sequence>
<protein>
    <submittedName>
        <fullName evidence="1">Uncharacterized protein</fullName>
    </submittedName>
</protein>
<evidence type="ECO:0000313" key="2">
    <source>
        <dbReference type="Proteomes" id="UP000193642"/>
    </source>
</evidence>
<accession>A0A1Y2D3A7</accession>
<dbReference type="AlphaFoldDB" id="A0A1Y2D3A7"/>
<keyword evidence="2" id="KW-1185">Reference proteome</keyword>
<name>A0A1Y2D3A7_9FUNG</name>
<gene>
    <name evidence="1" type="ORF">BCR33DRAFT_711132</name>
</gene>
<dbReference type="Proteomes" id="UP000193642">
    <property type="component" value="Unassembled WGS sequence"/>
</dbReference>
<reference evidence="1 2" key="1">
    <citation type="submission" date="2016-07" db="EMBL/GenBank/DDBJ databases">
        <title>Pervasive Adenine N6-methylation of Active Genes in Fungi.</title>
        <authorList>
            <consortium name="DOE Joint Genome Institute"/>
            <person name="Mondo S.J."/>
            <person name="Dannebaum R.O."/>
            <person name="Kuo R.C."/>
            <person name="Labutti K."/>
            <person name="Haridas S."/>
            <person name="Kuo A."/>
            <person name="Salamov A."/>
            <person name="Ahrendt S.R."/>
            <person name="Lipzen A."/>
            <person name="Sullivan W."/>
            <person name="Andreopoulos W.B."/>
            <person name="Clum A."/>
            <person name="Lindquist E."/>
            <person name="Daum C."/>
            <person name="Ramamoorthy G.K."/>
            <person name="Gryganskyi A."/>
            <person name="Culley D."/>
            <person name="Magnuson J.K."/>
            <person name="James T.Y."/>
            <person name="O'Malley M.A."/>
            <person name="Stajich J.E."/>
            <person name="Spatafora J.W."/>
            <person name="Visel A."/>
            <person name="Grigoriev I.V."/>
        </authorList>
    </citation>
    <scope>NUCLEOTIDE SEQUENCE [LARGE SCALE GENOMIC DNA]</scope>
    <source>
        <strain evidence="1 2">JEL800</strain>
    </source>
</reference>
<dbReference type="EMBL" id="MCGO01000001">
    <property type="protein sequence ID" value="ORY53773.1"/>
    <property type="molecule type" value="Genomic_DNA"/>
</dbReference>
<comment type="caution">
    <text evidence="1">The sequence shown here is derived from an EMBL/GenBank/DDBJ whole genome shotgun (WGS) entry which is preliminary data.</text>
</comment>
<organism evidence="1 2">
    <name type="scientific">Rhizoclosmatium globosum</name>
    <dbReference type="NCBI Taxonomy" id="329046"/>
    <lineage>
        <taxon>Eukaryota</taxon>
        <taxon>Fungi</taxon>
        <taxon>Fungi incertae sedis</taxon>
        <taxon>Chytridiomycota</taxon>
        <taxon>Chytridiomycota incertae sedis</taxon>
        <taxon>Chytridiomycetes</taxon>
        <taxon>Chytridiales</taxon>
        <taxon>Chytriomycetaceae</taxon>
        <taxon>Rhizoclosmatium</taxon>
    </lineage>
</organism>